<sequence length="616" mass="68412">MISPTLHTFHIPVMGLGFTIDTPIKVARFGISSVMSIVEDELAEQMRAFYSKQYRLPYTPISAIEDDYRAKRVTAYLNMVKQIVDAQVATLKALPFESGTEITKYFELLPNHLPIKQSYLQMLSTNNSIDKQTLQEQLRAAIIPGALDVNLMSKVDKNNYDSKGELLPAEYSDALAGLRGFANSNLESSIVFSAGYNPRLYAYVEKFNDFFPDENGVAKKKVILKVSDYRSALTQGKILAKKGIWVSEFRIESGLNCGGHAFATDGLLLGPILEEFKQNKAALEAELFGMCNQALAAKAQPLFTTAPALRITVQGGIGTTNEDQFLLEHYQANSTGWGSPFLLVPEATSVDSETLQNLATAQPEDYYLSNISPLGVPFNSFKKASSEIQRVQRIAEGRPGSPCTKKYLIANTEFSEQPICTASRKYQNTKINQILSTASICNVIDETIAKEVGQVVEKDCLCEGLGTSALLCHDIAPLRKVSKAVLICPGPNLAYFSGIFSLKQMVDFIYGRIDILNGVYRPNMFVNELNLYVSYFKKEIEKSCANITTAKTRQLRTFRENLLKGIGYYQDLTQYFKKESAKYILDMREQLLEAEAILKTLSIPGEIVQPALVAMG</sequence>
<gene>
    <name evidence="1" type="ORF">ACFOW1_06575</name>
</gene>
<keyword evidence="2" id="KW-1185">Reference proteome</keyword>
<organism evidence="1 2">
    <name type="scientific">Parasediminibacterium paludis</name>
    <dbReference type="NCBI Taxonomy" id="908966"/>
    <lineage>
        <taxon>Bacteria</taxon>
        <taxon>Pseudomonadati</taxon>
        <taxon>Bacteroidota</taxon>
        <taxon>Chitinophagia</taxon>
        <taxon>Chitinophagales</taxon>
        <taxon>Chitinophagaceae</taxon>
        <taxon>Parasediminibacterium</taxon>
    </lineage>
</organism>
<comment type="caution">
    <text evidence="1">The sequence shown here is derived from an EMBL/GenBank/DDBJ whole genome shotgun (WGS) entry which is preliminary data.</text>
</comment>
<accession>A0ABV8PWD8</accession>
<proteinExistence type="predicted"/>
<name>A0ABV8PWD8_9BACT</name>
<evidence type="ECO:0000313" key="2">
    <source>
        <dbReference type="Proteomes" id="UP001595906"/>
    </source>
</evidence>
<protein>
    <submittedName>
        <fullName evidence="1">Uncharacterized protein</fullName>
    </submittedName>
</protein>
<dbReference type="Proteomes" id="UP001595906">
    <property type="component" value="Unassembled WGS sequence"/>
</dbReference>
<reference evidence="2" key="1">
    <citation type="journal article" date="2019" name="Int. J. Syst. Evol. Microbiol.">
        <title>The Global Catalogue of Microorganisms (GCM) 10K type strain sequencing project: providing services to taxonomists for standard genome sequencing and annotation.</title>
        <authorList>
            <consortium name="The Broad Institute Genomics Platform"/>
            <consortium name="The Broad Institute Genome Sequencing Center for Infectious Disease"/>
            <person name="Wu L."/>
            <person name="Ma J."/>
        </authorList>
    </citation>
    <scope>NUCLEOTIDE SEQUENCE [LARGE SCALE GENOMIC DNA]</scope>
    <source>
        <strain evidence="2">CECT 8010</strain>
    </source>
</reference>
<dbReference type="EMBL" id="JBHSDC010000009">
    <property type="protein sequence ID" value="MFC4231545.1"/>
    <property type="molecule type" value="Genomic_DNA"/>
</dbReference>
<evidence type="ECO:0000313" key="1">
    <source>
        <dbReference type="EMBL" id="MFC4231545.1"/>
    </source>
</evidence>
<dbReference type="RefSeq" id="WP_379013058.1">
    <property type="nucleotide sequence ID" value="NZ_JBHSDC010000009.1"/>
</dbReference>